<feature type="transmembrane region" description="Helical" evidence="8">
    <location>
        <begin position="39"/>
        <end position="57"/>
    </location>
</feature>
<feature type="transmembrane region" description="Helical" evidence="8">
    <location>
        <begin position="200"/>
        <end position="218"/>
    </location>
</feature>
<proteinExistence type="predicted"/>
<feature type="transmembrane region" description="Helical" evidence="8">
    <location>
        <begin position="407"/>
        <end position="429"/>
    </location>
</feature>
<dbReference type="RefSeq" id="WP_109901666.1">
    <property type="nucleotide sequence ID" value="NZ_QGLE01000001.1"/>
</dbReference>
<evidence type="ECO:0000256" key="6">
    <source>
        <dbReference type="ARBA" id="ARBA00023136"/>
    </source>
</evidence>
<evidence type="ECO:0000256" key="1">
    <source>
        <dbReference type="ARBA" id="ARBA00004651"/>
    </source>
</evidence>
<comment type="subcellular location">
    <subcellularLocation>
        <location evidence="1">Cell membrane</location>
        <topology evidence="1">Multi-pass membrane protein</topology>
    </subcellularLocation>
    <subcellularLocation>
        <location evidence="7">Membrane</location>
        <topology evidence="7">Multi-pass membrane protein</topology>
    </subcellularLocation>
</comment>
<feature type="transmembrane region" description="Helical" evidence="8">
    <location>
        <begin position="275"/>
        <end position="298"/>
    </location>
</feature>
<evidence type="ECO:0000256" key="5">
    <source>
        <dbReference type="ARBA" id="ARBA00023002"/>
    </source>
</evidence>
<keyword evidence="2" id="KW-1003">Cell membrane</keyword>
<feature type="transmembrane region" description="Helical" evidence="8">
    <location>
        <begin position="310"/>
        <end position="328"/>
    </location>
</feature>
<feature type="transmembrane region" description="Helical" evidence="8">
    <location>
        <begin position="63"/>
        <end position="80"/>
    </location>
</feature>
<evidence type="ECO:0000256" key="4">
    <source>
        <dbReference type="ARBA" id="ARBA00022989"/>
    </source>
</evidence>
<dbReference type="PANTHER" id="PTHR42682">
    <property type="entry name" value="HYDROGENASE-4 COMPONENT F"/>
    <property type="match status" value="1"/>
</dbReference>
<dbReference type="Proteomes" id="UP000245461">
    <property type="component" value="Unassembled WGS sequence"/>
</dbReference>
<keyword evidence="11" id="KW-1185">Reference proteome</keyword>
<keyword evidence="4 8" id="KW-1133">Transmembrane helix</keyword>
<dbReference type="OrthoDB" id="9811798at2"/>
<feature type="transmembrane region" description="Helical" evidence="8">
    <location>
        <begin position="382"/>
        <end position="401"/>
    </location>
</feature>
<feature type="transmembrane region" description="Helical" evidence="8">
    <location>
        <begin position="340"/>
        <end position="361"/>
    </location>
</feature>
<feature type="transmembrane region" description="Helical" evidence="8">
    <location>
        <begin position="111"/>
        <end position="131"/>
    </location>
</feature>
<feature type="transmembrane region" description="Helical" evidence="8">
    <location>
        <begin position="441"/>
        <end position="461"/>
    </location>
</feature>
<keyword evidence="6 8" id="KW-0472">Membrane</keyword>
<evidence type="ECO:0000256" key="2">
    <source>
        <dbReference type="ARBA" id="ARBA00022475"/>
    </source>
</evidence>
<feature type="transmembrane region" description="Helical" evidence="8">
    <location>
        <begin position="224"/>
        <end position="241"/>
    </location>
</feature>
<feature type="transmembrane region" description="Helical" evidence="8">
    <location>
        <begin position="248"/>
        <end position="269"/>
    </location>
</feature>
<feature type="transmembrane region" description="Helical" evidence="8">
    <location>
        <begin position="467"/>
        <end position="487"/>
    </location>
</feature>
<keyword evidence="5" id="KW-0560">Oxidoreductase</keyword>
<dbReference type="GO" id="GO:0005886">
    <property type="term" value="C:plasma membrane"/>
    <property type="evidence" value="ECO:0007669"/>
    <property type="project" value="UniProtKB-SubCell"/>
</dbReference>
<keyword evidence="3 7" id="KW-0812">Transmembrane</keyword>
<dbReference type="PANTHER" id="PTHR42682:SF4">
    <property type="entry name" value="NADH-UBIQUINONE_PLASTOQUINONE"/>
    <property type="match status" value="1"/>
</dbReference>
<evidence type="ECO:0000256" key="8">
    <source>
        <dbReference type="SAM" id="Phobius"/>
    </source>
</evidence>
<name>A0A317EFN6_9PROT</name>
<evidence type="ECO:0000256" key="3">
    <source>
        <dbReference type="ARBA" id="ARBA00022692"/>
    </source>
</evidence>
<accession>A0A317EFN6</accession>
<dbReference type="InterPro" id="IPR052175">
    <property type="entry name" value="ComplexI-like_HydComp"/>
</dbReference>
<organism evidence="10 11">
    <name type="scientific">Zavarzinia aquatilis</name>
    <dbReference type="NCBI Taxonomy" id="2211142"/>
    <lineage>
        <taxon>Bacteria</taxon>
        <taxon>Pseudomonadati</taxon>
        <taxon>Pseudomonadota</taxon>
        <taxon>Alphaproteobacteria</taxon>
        <taxon>Rhodospirillales</taxon>
        <taxon>Zavarziniaceae</taxon>
        <taxon>Zavarzinia</taxon>
    </lineage>
</organism>
<evidence type="ECO:0000259" key="9">
    <source>
        <dbReference type="Pfam" id="PF00361"/>
    </source>
</evidence>
<protein>
    <recommendedName>
        <fullName evidence="9">NADH:quinone oxidoreductase/Mrp antiporter transmembrane domain-containing protein</fullName>
    </recommendedName>
</protein>
<feature type="domain" description="NADH:quinone oxidoreductase/Mrp antiporter transmembrane" evidence="9">
    <location>
        <begin position="106"/>
        <end position="352"/>
    </location>
</feature>
<feature type="transmembrane region" description="Helical" evidence="8">
    <location>
        <begin position="499"/>
        <end position="521"/>
    </location>
</feature>
<sequence>MTEALALDLALLPPGWPLVLAGLLAGLLPIPIAARNVGFLGLLASLWLMFMAGGAPVLEPLDAALAIAFHLVAGAGLMFAAAHEDRIAIAAGLVATGAACAALASRSLAGLMIWTEVIAIASALIVMAGGTQAAIRAGLAYLLLQVLAGVLLLVGIALGSDGTVTAGAFVLLALLIKAAAPPVHGWLIHAYAAASPTGSIFLSAFATKVAVIALARLFPGEPALIWLGLAMAVLAVIPTLFESDWRRLLTWAVVSQLGVMIAGIGLGTAEALDGVRLLAIGHVVYATLLFVVAGALEMRGGKAPAGLRPFALLAALTIGLPGLAGYLGKAVIGEALIDAGLGWADIVIVVVGAVVFATAGLRPLVEKFGTPGGERLSLREGAAALLLVLAGLALGSFGGALSPQAEAAFHATPLIVQGIALAAAALVMLTPVRRLLRQRPGALGALAVPMPSWVIGAVQGFGRVGAALDAIGGAAAGLIGGGGRLVGHAAVGLARYVSIGGVGDGVLWTLTVLTIVLIVSFG</sequence>
<feature type="transmembrane region" description="Helical" evidence="8">
    <location>
        <begin position="138"/>
        <end position="158"/>
    </location>
</feature>
<evidence type="ECO:0000313" key="11">
    <source>
        <dbReference type="Proteomes" id="UP000245461"/>
    </source>
</evidence>
<dbReference type="GO" id="GO:0016491">
    <property type="term" value="F:oxidoreductase activity"/>
    <property type="evidence" value="ECO:0007669"/>
    <property type="project" value="UniProtKB-KW"/>
</dbReference>
<comment type="caution">
    <text evidence="10">The sequence shown here is derived from an EMBL/GenBank/DDBJ whole genome shotgun (WGS) entry which is preliminary data.</text>
</comment>
<dbReference type="EMBL" id="QGLE01000001">
    <property type="protein sequence ID" value="PWR25561.1"/>
    <property type="molecule type" value="Genomic_DNA"/>
</dbReference>
<reference evidence="10 11" key="1">
    <citation type="submission" date="2018-05" db="EMBL/GenBank/DDBJ databases">
        <title>Zavarzinia sp. HR-AS.</title>
        <authorList>
            <person name="Lee Y."/>
            <person name="Jeon C.O."/>
        </authorList>
    </citation>
    <scope>NUCLEOTIDE SEQUENCE [LARGE SCALE GENOMIC DNA]</scope>
    <source>
        <strain evidence="10 11">HR-AS</strain>
    </source>
</reference>
<dbReference type="Pfam" id="PF00361">
    <property type="entry name" value="Proton_antipo_M"/>
    <property type="match status" value="1"/>
</dbReference>
<evidence type="ECO:0000313" key="10">
    <source>
        <dbReference type="EMBL" id="PWR25561.1"/>
    </source>
</evidence>
<feature type="transmembrane region" description="Helical" evidence="8">
    <location>
        <begin position="15"/>
        <end position="32"/>
    </location>
</feature>
<dbReference type="AlphaFoldDB" id="A0A317EFN6"/>
<feature type="transmembrane region" description="Helical" evidence="8">
    <location>
        <begin position="87"/>
        <end position="105"/>
    </location>
</feature>
<gene>
    <name evidence="10" type="ORF">DKG74_00875</name>
</gene>
<evidence type="ECO:0000256" key="7">
    <source>
        <dbReference type="RuleBase" id="RU000320"/>
    </source>
</evidence>
<dbReference type="InterPro" id="IPR001750">
    <property type="entry name" value="ND/Mrp_TM"/>
</dbReference>
<feature type="transmembrane region" description="Helical" evidence="8">
    <location>
        <begin position="164"/>
        <end position="188"/>
    </location>
</feature>